<reference evidence="7 8" key="1">
    <citation type="submission" date="2017-02" db="EMBL/GenBank/DDBJ databases">
        <title>Bacillus pseudomycoides isolate FSL K6-0042.</title>
        <authorList>
            <person name="Kovac J."/>
        </authorList>
    </citation>
    <scope>NUCLEOTIDE SEQUENCE [LARGE SCALE GENOMIC DNA]</scope>
    <source>
        <strain evidence="7 8">FSL K6-0042</strain>
    </source>
</reference>
<evidence type="ECO:0000259" key="6">
    <source>
        <dbReference type="PROSITE" id="PS50850"/>
    </source>
</evidence>
<dbReference type="InterPro" id="IPR036259">
    <property type="entry name" value="MFS_trans_sf"/>
</dbReference>
<dbReference type="AlphaFoldDB" id="A0A1Y3MHU9"/>
<evidence type="ECO:0000256" key="4">
    <source>
        <dbReference type="ARBA" id="ARBA00022989"/>
    </source>
</evidence>
<keyword evidence="5" id="KW-0472">Membrane</keyword>
<organism evidence="7 8">
    <name type="scientific">Bacillus pseudomycoides</name>
    <dbReference type="NCBI Taxonomy" id="64104"/>
    <lineage>
        <taxon>Bacteria</taxon>
        <taxon>Bacillati</taxon>
        <taxon>Bacillota</taxon>
        <taxon>Bacilli</taxon>
        <taxon>Bacillales</taxon>
        <taxon>Bacillaceae</taxon>
        <taxon>Bacillus</taxon>
        <taxon>Bacillus cereus group</taxon>
    </lineage>
</organism>
<evidence type="ECO:0000256" key="5">
    <source>
        <dbReference type="ARBA" id="ARBA00023136"/>
    </source>
</evidence>
<dbReference type="PROSITE" id="PS50850">
    <property type="entry name" value="MFS"/>
    <property type="match status" value="1"/>
</dbReference>
<dbReference type="PIRSF" id="PIRSF002808">
    <property type="entry name" value="Hexose_phosphate_transp"/>
    <property type="match status" value="1"/>
</dbReference>
<dbReference type="PANTHER" id="PTHR43826:SF6">
    <property type="entry name" value="GLYCEROL-3-PHOSPHATE TRANSPORTER"/>
    <property type="match status" value="1"/>
</dbReference>
<gene>
    <name evidence="7" type="ORF">BW425_05155</name>
</gene>
<evidence type="ECO:0000256" key="3">
    <source>
        <dbReference type="ARBA" id="ARBA00022692"/>
    </source>
</evidence>
<dbReference type="InterPro" id="IPR000849">
    <property type="entry name" value="Sugar_P_transporter"/>
</dbReference>
<protein>
    <submittedName>
        <fullName evidence="7">MFS transporter</fullName>
    </submittedName>
</protein>
<dbReference type="GO" id="GO:0061513">
    <property type="term" value="F:glucose 6-phosphate:phosphate antiporter activity"/>
    <property type="evidence" value="ECO:0007669"/>
    <property type="project" value="TreeGrafter"/>
</dbReference>
<keyword evidence="2" id="KW-0813">Transport</keyword>
<sequence length="446" mass="48874">MFKWLKPAPIIERLPADMIDKVYKLLRIRVLLGISVGYAAYYLVRSNFTLSSTYLMKEYGFSATEYGLLGSVTAIVYGLSKFFMGNLSDKAYAQRFIAVGLFLSAIINICFGFANSFGMILTLLVFNNIFQGMGAPPCSTVMTKWFSKKERGTKTGLWNISHNVGAMLVAPLVGIGIGIFGESHWQAGVFIFPAIIAMVISVLMWVNAKDTPESVGLPPIEEYRNDYEGLEKADNANEMSPKEILMKYVVKNKFIWYLCIANAFVYLIRFGVINWVPIYLTTVKGFTKTEAHAAYSIFEAMAIPSSLIVGLLSDKLFKGKRMPLCVFSMVGVVIGTLVYWQASNILVVSAAVSIIGCLIYVPQFLIGLSAMELVPKFAVGTTVGMCGLFGYLGGSLVANAAIGVIVDRSGWDGCFILLLAGGILSTVFLFIVQFGHERKGPESKIA</sequence>
<dbReference type="InterPro" id="IPR011701">
    <property type="entry name" value="MFS"/>
</dbReference>
<dbReference type="RefSeq" id="WP_016112600.1">
    <property type="nucleotide sequence ID" value="NZ_CP189809.1"/>
</dbReference>
<dbReference type="Pfam" id="PF07690">
    <property type="entry name" value="MFS_1"/>
    <property type="match status" value="1"/>
</dbReference>
<keyword evidence="4" id="KW-1133">Transmembrane helix</keyword>
<evidence type="ECO:0000256" key="1">
    <source>
        <dbReference type="ARBA" id="ARBA00004651"/>
    </source>
</evidence>
<dbReference type="InterPro" id="IPR051337">
    <property type="entry name" value="OPA_Antiporter"/>
</dbReference>
<evidence type="ECO:0000313" key="8">
    <source>
        <dbReference type="Proteomes" id="UP000195321"/>
    </source>
</evidence>
<dbReference type="NCBIfam" id="TIGR00881">
    <property type="entry name" value="2A0104"/>
    <property type="match status" value="1"/>
</dbReference>
<dbReference type="EMBL" id="MWPX01000003">
    <property type="protein sequence ID" value="OUM50008.1"/>
    <property type="molecule type" value="Genomic_DNA"/>
</dbReference>
<feature type="domain" description="Major facilitator superfamily (MFS) profile" evidence="6">
    <location>
        <begin position="30"/>
        <end position="439"/>
    </location>
</feature>
<evidence type="ECO:0000256" key="2">
    <source>
        <dbReference type="ARBA" id="ARBA00022448"/>
    </source>
</evidence>
<keyword evidence="3" id="KW-0812">Transmembrane</keyword>
<comment type="subcellular location">
    <subcellularLocation>
        <location evidence="1">Cell membrane</location>
        <topology evidence="1">Multi-pass membrane protein</topology>
    </subcellularLocation>
</comment>
<dbReference type="GO" id="GO:0005886">
    <property type="term" value="C:plasma membrane"/>
    <property type="evidence" value="ECO:0007669"/>
    <property type="project" value="UniProtKB-SubCell"/>
</dbReference>
<dbReference type="GO" id="GO:0035435">
    <property type="term" value="P:phosphate ion transmembrane transport"/>
    <property type="evidence" value="ECO:0007669"/>
    <property type="project" value="TreeGrafter"/>
</dbReference>
<name>A0A1Y3MHU9_9BACI</name>
<dbReference type="Proteomes" id="UP000195321">
    <property type="component" value="Unassembled WGS sequence"/>
</dbReference>
<comment type="caution">
    <text evidence="7">The sequence shown here is derived from an EMBL/GenBank/DDBJ whole genome shotgun (WGS) entry which is preliminary data.</text>
</comment>
<dbReference type="CDD" id="cd17345">
    <property type="entry name" value="MFS_GlpT"/>
    <property type="match status" value="1"/>
</dbReference>
<evidence type="ECO:0000313" key="7">
    <source>
        <dbReference type="EMBL" id="OUM50008.1"/>
    </source>
</evidence>
<dbReference type="Gene3D" id="1.20.1250.20">
    <property type="entry name" value="MFS general substrate transporter like domains"/>
    <property type="match status" value="2"/>
</dbReference>
<accession>A0A1Y3MHU9</accession>
<dbReference type="PANTHER" id="PTHR43826">
    <property type="entry name" value="GLUCOSE-6-PHOSPHATE EXCHANGER SLC37A4"/>
    <property type="match status" value="1"/>
</dbReference>
<dbReference type="SUPFAM" id="SSF103473">
    <property type="entry name" value="MFS general substrate transporter"/>
    <property type="match status" value="1"/>
</dbReference>
<proteinExistence type="predicted"/>
<dbReference type="InterPro" id="IPR020846">
    <property type="entry name" value="MFS_dom"/>
</dbReference>